<feature type="transmembrane region" description="Helical" evidence="5">
    <location>
        <begin position="201"/>
        <end position="223"/>
    </location>
</feature>
<feature type="domain" description="Sodium/calcium exchanger membrane region" evidence="6">
    <location>
        <begin position="3"/>
        <end position="144"/>
    </location>
</feature>
<evidence type="ECO:0000256" key="1">
    <source>
        <dbReference type="ARBA" id="ARBA00004141"/>
    </source>
</evidence>
<evidence type="ECO:0000259" key="6">
    <source>
        <dbReference type="Pfam" id="PF01699"/>
    </source>
</evidence>
<feature type="transmembrane region" description="Helical" evidence="5">
    <location>
        <begin position="288"/>
        <end position="306"/>
    </location>
</feature>
<dbReference type="InterPro" id="IPR044880">
    <property type="entry name" value="NCX_ion-bd_dom_sf"/>
</dbReference>
<dbReference type="GO" id="GO:0005262">
    <property type="term" value="F:calcium channel activity"/>
    <property type="evidence" value="ECO:0007669"/>
    <property type="project" value="TreeGrafter"/>
</dbReference>
<evidence type="ECO:0000313" key="7">
    <source>
        <dbReference type="EMBL" id="HIV62612.1"/>
    </source>
</evidence>
<evidence type="ECO:0000256" key="3">
    <source>
        <dbReference type="ARBA" id="ARBA00022989"/>
    </source>
</evidence>
<comment type="caution">
    <text evidence="7">The sequence shown here is derived from an EMBL/GenBank/DDBJ whole genome shotgun (WGS) entry which is preliminary data.</text>
</comment>
<sequence length="307" mass="32474">MISILLLVVGFVLLVWGADQFVSGASAVARKLGVPPLVIGLTIVAFGTSAPELAVSLTAALKGANEIAVGNVLGSNIFNLLAVAGISAILCPLAASKELTRRDWPISIIAAVLLGVFLLTGMRISRIEGLILLACMAVLLYSQLKPALKDRSNVEKTDEHFKTWQIIFKIVFGLTAIVLGGDWSVDGATGLARMIGLSETVIGLTIVAIGTSLPELVTSIMAARRGENDIALGNVIGSNLFNILFILGASTAINPITVQFTSVLDTIFLILISIIFLLPAWKGKISRNVGICMTACYIGYTAWLLIR</sequence>
<dbReference type="GO" id="GO:0008273">
    <property type="term" value="F:calcium, potassium:sodium antiporter activity"/>
    <property type="evidence" value="ECO:0007669"/>
    <property type="project" value="TreeGrafter"/>
</dbReference>
<keyword evidence="3 5" id="KW-1133">Transmembrane helix</keyword>
<dbReference type="PANTHER" id="PTHR10846:SF8">
    <property type="entry name" value="INNER MEMBRANE PROTEIN YRBG"/>
    <property type="match status" value="1"/>
</dbReference>
<name>A0A9D1PII8_9FIRM</name>
<evidence type="ECO:0000256" key="5">
    <source>
        <dbReference type="SAM" id="Phobius"/>
    </source>
</evidence>
<dbReference type="NCBIfam" id="TIGR00367">
    <property type="entry name" value="calcium/sodium antiporter"/>
    <property type="match status" value="1"/>
</dbReference>
<evidence type="ECO:0000256" key="4">
    <source>
        <dbReference type="ARBA" id="ARBA00023136"/>
    </source>
</evidence>
<accession>A0A9D1PII8</accession>
<evidence type="ECO:0000313" key="8">
    <source>
        <dbReference type="Proteomes" id="UP000886808"/>
    </source>
</evidence>
<feature type="transmembrane region" description="Helical" evidence="5">
    <location>
        <begin position="73"/>
        <end position="95"/>
    </location>
</feature>
<protein>
    <submittedName>
        <fullName evidence="7">Calcium/sodium antiporter</fullName>
    </submittedName>
</protein>
<dbReference type="InterPro" id="IPR004481">
    <property type="entry name" value="K/Na/Ca-exchanger"/>
</dbReference>
<feature type="transmembrane region" description="Helical" evidence="5">
    <location>
        <begin position="107"/>
        <end position="140"/>
    </location>
</feature>
<dbReference type="PANTHER" id="PTHR10846">
    <property type="entry name" value="SODIUM/POTASSIUM/CALCIUM EXCHANGER"/>
    <property type="match status" value="1"/>
</dbReference>
<keyword evidence="4 5" id="KW-0472">Membrane</keyword>
<dbReference type="EMBL" id="DXIE01000039">
    <property type="protein sequence ID" value="HIV62612.1"/>
    <property type="molecule type" value="Genomic_DNA"/>
</dbReference>
<gene>
    <name evidence="7" type="ORF">H9746_07210</name>
</gene>
<dbReference type="GO" id="GO:0005886">
    <property type="term" value="C:plasma membrane"/>
    <property type="evidence" value="ECO:0007669"/>
    <property type="project" value="TreeGrafter"/>
</dbReference>
<reference evidence="7" key="1">
    <citation type="journal article" date="2021" name="PeerJ">
        <title>Extensive microbial diversity within the chicken gut microbiome revealed by metagenomics and culture.</title>
        <authorList>
            <person name="Gilroy R."/>
            <person name="Ravi A."/>
            <person name="Getino M."/>
            <person name="Pursley I."/>
            <person name="Horton D.L."/>
            <person name="Alikhan N.F."/>
            <person name="Baker D."/>
            <person name="Gharbi K."/>
            <person name="Hall N."/>
            <person name="Watson M."/>
            <person name="Adriaenssens E.M."/>
            <person name="Foster-Nyarko E."/>
            <person name="Jarju S."/>
            <person name="Secka A."/>
            <person name="Antonio M."/>
            <person name="Oren A."/>
            <person name="Chaudhuri R.R."/>
            <person name="La Ragione R."/>
            <person name="Hildebrand F."/>
            <person name="Pallen M.J."/>
        </authorList>
    </citation>
    <scope>NUCLEOTIDE SEQUENCE</scope>
    <source>
        <strain evidence="7">CHK193-4272</strain>
    </source>
</reference>
<dbReference type="AlphaFoldDB" id="A0A9D1PII8"/>
<feature type="transmembrane region" description="Helical" evidence="5">
    <location>
        <begin position="259"/>
        <end position="281"/>
    </location>
</feature>
<organism evidence="7 8">
    <name type="scientific">Candidatus Butyricicoccus avistercoris</name>
    <dbReference type="NCBI Taxonomy" id="2838518"/>
    <lineage>
        <taxon>Bacteria</taxon>
        <taxon>Bacillati</taxon>
        <taxon>Bacillota</taxon>
        <taxon>Clostridia</taxon>
        <taxon>Eubacteriales</taxon>
        <taxon>Butyricicoccaceae</taxon>
        <taxon>Butyricicoccus</taxon>
    </lineage>
</organism>
<dbReference type="InterPro" id="IPR004837">
    <property type="entry name" value="NaCa_Exmemb"/>
</dbReference>
<dbReference type="GO" id="GO:0006874">
    <property type="term" value="P:intracellular calcium ion homeostasis"/>
    <property type="evidence" value="ECO:0007669"/>
    <property type="project" value="TreeGrafter"/>
</dbReference>
<feature type="transmembrane region" description="Helical" evidence="5">
    <location>
        <begin position="230"/>
        <end position="253"/>
    </location>
</feature>
<keyword evidence="2 5" id="KW-0812">Transmembrane</keyword>
<feature type="transmembrane region" description="Helical" evidence="5">
    <location>
        <begin position="161"/>
        <end position="181"/>
    </location>
</feature>
<dbReference type="Gene3D" id="1.20.1420.30">
    <property type="entry name" value="NCX, central ion-binding region"/>
    <property type="match status" value="1"/>
</dbReference>
<dbReference type="Proteomes" id="UP000886808">
    <property type="component" value="Unassembled WGS sequence"/>
</dbReference>
<feature type="domain" description="Sodium/calcium exchanger membrane region" evidence="6">
    <location>
        <begin position="170"/>
        <end position="305"/>
    </location>
</feature>
<evidence type="ECO:0000256" key="2">
    <source>
        <dbReference type="ARBA" id="ARBA00022692"/>
    </source>
</evidence>
<comment type="subcellular location">
    <subcellularLocation>
        <location evidence="1">Membrane</location>
        <topology evidence="1">Multi-pass membrane protein</topology>
    </subcellularLocation>
</comment>
<feature type="transmembrane region" description="Helical" evidence="5">
    <location>
        <begin position="37"/>
        <end position="61"/>
    </location>
</feature>
<dbReference type="Pfam" id="PF01699">
    <property type="entry name" value="Na_Ca_ex"/>
    <property type="match status" value="2"/>
</dbReference>
<proteinExistence type="predicted"/>
<reference evidence="7" key="2">
    <citation type="submission" date="2021-04" db="EMBL/GenBank/DDBJ databases">
        <authorList>
            <person name="Gilroy R."/>
        </authorList>
    </citation>
    <scope>NUCLEOTIDE SEQUENCE</scope>
    <source>
        <strain evidence="7">CHK193-4272</strain>
    </source>
</reference>